<dbReference type="GO" id="GO:0005829">
    <property type="term" value="C:cytosol"/>
    <property type="evidence" value="ECO:0007669"/>
    <property type="project" value="TreeGrafter"/>
</dbReference>
<dbReference type="Pfam" id="PF08282">
    <property type="entry name" value="Hydrolase_3"/>
    <property type="match status" value="1"/>
</dbReference>
<dbReference type="OrthoDB" id="9781413at2"/>
<evidence type="ECO:0000313" key="2">
    <source>
        <dbReference type="Proteomes" id="UP000043763"/>
    </source>
</evidence>
<accession>A0A0G4K958</accession>
<dbReference type="SFLD" id="SFLDG01140">
    <property type="entry name" value="C2.B:_Phosphomannomutase_and_P"/>
    <property type="match status" value="1"/>
</dbReference>
<reference evidence="2" key="1">
    <citation type="submission" date="2015-04" db="EMBL/GenBank/DDBJ databases">
        <authorList>
            <person name="Mushtaq Mamoona"/>
        </authorList>
    </citation>
    <scope>NUCLEOTIDE SEQUENCE [LARGE SCALE GENOMIC DNA]</scope>
    <source>
        <strain evidence="2">AN4859/03</strain>
    </source>
</reference>
<dbReference type="SFLD" id="SFLDG01144">
    <property type="entry name" value="C2.B.4:_PGP_Like"/>
    <property type="match status" value="1"/>
</dbReference>
<dbReference type="InterPro" id="IPR023214">
    <property type="entry name" value="HAD_sf"/>
</dbReference>
<dbReference type="Gene3D" id="3.30.1240.10">
    <property type="match status" value="1"/>
</dbReference>
<protein>
    <submittedName>
        <fullName evidence="1">Hydrolase</fullName>
    </submittedName>
</protein>
<dbReference type="Gene3D" id="3.40.50.1000">
    <property type="entry name" value="HAD superfamily/HAD-like"/>
    <property type="match status" value="1"/>
</dbReference>
<dbReference type="InterPro" id="IPR000150">
    <property type="entry name" value="Cof"/>
</dbReference>
<dbReference type="NCBIfam" id="TIGR01484">
    <property type="entry name" value="HAD-SF-IIB"/>
    <property type="match status" value="1"/>
</dbReference>
<name>A0A0G4K958_9SPIR</name>
<dbReference type="CDD" id="cd07516">
    <property type="entry name" value="HAD_Pase"/>
    <property type="match status" value="1"/>
</dbReference>
<dbReference type="SUPFAM" id="SSF56784">
    <property type="entry name" value="HAD-like"/>
    <property type="match status" value="1"/>
</dbReference>
<dbReference type="PANTHER" id="PTHR10000">
    <property type="entry name" value="PHOSPHOSERINE PHOSPHATASE"/>
    <property type="match status" value="1"/>
</dbReference>
<dbReference type="EMBL" id="CVLB01000002">
    <property type="protein sequence ID" value="CRF34631.1"/>
    <property type="molecule type" value="Genomic_DNA"/>
</dbReference>
<keyword evidence="1" id="KW-0378">Hydrolase</keyword>
<dbReference type="PANTHER" id="PTHR10000:SF8">
    <property type="entry name" value="HAD SUPERFAMILY HYDROLASE-LIKE, TYPE 3"/>
    <property type="match status" value="1"/>
</dbReference>
<dbReference type="InterPro" id="IPR036412">
    <property type="entry name" value="HAD-like_sf"/>
</dbReference>
<dbReference type="GO" id="GO:0000287">
    <property type="term" value="F:magnesium ion binding"/>
    <property type="evidence" value="ECO:0007669"/>
    <property type="project" value="TreeGrafter"/>
</dbReference>
<organism evidence="1 2">
    <name type="scientific">Brachyspira suanatina</name>
    <dbReference type="NCBI Taxonomy" id="381802"/>
    <lineage>
        <taxon>Bacteria</taxon>
        <taxon>Pseudomonadati</taxon>
        <taxon>Spirochaetota</taxon>
        <taxon>Spirochaetia</taxon>
        <taxon>Brachyspirales</taxon>
        <taxon>Brachyspiraceae</taxon>
        <taxon>Brachyspira</taxon>
    </lineage>
</organism>
<gene>
    <name evidence="1" type="ORF">BRSU_2144</name>
</gene>
<dbReference type="NCBIfam" id="TIGR00099">
    <property type="entry name" value="Cof-subfamily"/>
    <property type="match status" value="1"/>
</dbReference>
<dbReference type="InterPro" id="IPR006379">
    <property type="entry name" value="HAD-SF_hydro_IIB"/>
</dbReference>
<dbReference type="SFLD" id="SFLDS00003">
    <property type="entry name" value="Haloacid_Dehalogenase"/>
    <property type="match status" value="1"/>
</dbReference>
<keyword evidence="2" id="KW-1185">Reference proteome</keyword>
<dbReference type="Proteomes" id="UP000043763">
    <property type="component" value="Unassembled WGS sequence"/>
</dbReference>
<dbReference type="PROSITE" id="PS01228">
    <property type="entry name" value="COF_1"/>
    <property type="match status" value="1"/>
</dbReference>
<dbReference type="AlphaFoldDB" id="A0A0G4K958"/>
<evidence type="ECO:0000313" key="1">
    <source>
        <dbReference type="EMBL" id="CRF34631.1"/>
    </source>
</evidence>
<sequence length="267" mass="30228">MNNIQLIATDLDGTLLNSNHQISEYNKNVIKKAAEMGIKIILSTGRPTSAATKFLYDLNIDTELISFNGAMITDKNSNIIYQQNLDASIGKELIKIAEKYNIYHQGFLAERWNIGFVDKRWIDFYVSIAKIDNYTIGFDNIEDFSFSKFMFIGENNRLKVIAEELKKTFGNSIYYTFSRPVYLEVHSPNASKAKALSYLADQYNIKPDNIMAFGDNNNDLEMLDFAGVSVAVENAEAIVKEKCGHLTKTNEEDGVGYFINKYLNLGL</sequence>
<proteinExistence type="predicted"/>
<dbReference type="GO" id="GO:0016791">
    <property type="term" value="F:phosphatase activity"/>
    <property type="evidence" value="ECO:0007669"/>
    <property type="project" value="TreeGrafter"/>
</dbReference>
<dbReference type="RefSeq" id="WP_048595325.1">
    <property type="nucleotide sequence ID" value="NZ_CVLB01000002.1"/>
</dbReference>